<name>T1FFQ3_HELRO</name>
<keyword evidence="1" id="KW-0812">Transmembrane</keyword>
<dbReference type="eggNOG" id="ENOG502QRKU">
    <property type="taxonomic scope" value="Eukaryota"/>
</dbReference>
<protein>
    <recommendedName>
        <fullName evidence="5">Transmembrane protein 101</fullName>
    </recommendedName>
</protein>
<dbReference type="EMBL" id="AMQM01007155">
    <property type="status" value="NOT_ANNOTATED_CDS"/>
    <property type="molecule type" value="Genomic_DNA"/>
</dbReference>
<dbReference type="EMBL" id="KB097572">
    <property type="protein sequence ID" value="ESN94143.1"/>
    <property type="molecule type" value="Genomic_DNA"/>
</dbReference>
<reference evidence="2 4" key="2">
    <citation type="journal article" date="2013" name="Nature">
        <title>Insights into bilaterian evolution from three spiralian genomes.</title>
        <authorList>
            <person name="Simakov O."/>
            <person name="Marletaz F."/>
            <person name="Cho S.J."/>
            <person name="Edsinger-Gonzales E."/>
            <person name="Havlak P."/>
            <person name="Hellsten U."/>
            <person name="Kuo D.H."/>
            <person name="Larsson T."/>
            <person name="Lv J."/>
            <person name="Arendt D."/>
            <person name="Savage R."/>
            <person name="Osoegawa K."/>
            <person name="de Jong P."/>
            <person name="Grimwood J."/>
            <person name="Chapman J.A."/>
            <person name="Shapiro H."/>
            <person name="Aerts A."/>
            <person name="Otillar R.P."/>
            <person name="Terry A.Y."/>
            <person name="Boore J.L."/>
            <person name="Grigoriev I.V."/>
            <person name="Lindberg D.R."/>
            <person name="Seaver E.C."/>
            <person name="Weisblat D.A."/>
            <person name="Putnam N.H."/>
            <person name="Rokhsar D.S."/>
        </authorList>
    </citation>
    <scope>NUCLEOTIDE SEQUENCE</scope>
</reference>
<dbReference type="HOGENOM" id="CLU_094617_0_0_1"/>
<feature type="transmembrane region" description="Helical" evidence="1">
    <location>
        <begin position="229"/>
        <end position="249"/>
    </location>
</feature>
<dbReference type="InParanoid" id="T1FFQ3"/>
<reference evidence="4" key="1">
    <citation type="submission" date="2012-12" db="EMBL/GenBank/DDBJ databases">
        <authorList>
            <person name="Hellsten U."/>
            <person name="Grimwood J."/>
            <person name="Chapman J.A."/>
            <person name="Shapiro H."/>
            <person name="Aerts A."/>
            <person name="Otillar R.P."/>
            <person name="Terry A.Y."/>
            <person name="Boore J.L."/>
            <person name="Simakov O."/>
            <person name="Marletaz F."/>
            <person name="Cho S.-J."/>
            <person name="Edsinger-Gonzales E."/>
            <person name="Havlak P."/>
            <person name="Kuo D.-H."/>
            <person name="Larsson T."/>
            <person name="Lv J."/>
            <person name="Arendt D."/>
            <person name="Savage R."/>
            <person name="Osoegawa K."/>
            <person name="de Jong P."/>
            <person name="Lindberg D.R."/>
            <person name="Seaver E.C."/>
            <person name="Weisblat D.A."/>
            <person name="Putnam N.H."/>
            <person name="Grigoriev I.V."/>
            <person name="Rokhsar D.S."/>
        </authorList>
    </citation>
    <scope>NUCLEOTIDE SEQUENCE</scope>
</reference>
<dbReference type="OrthoDB" id="6082754at2759"/>
<dbReference type="Proteomes" id="UP000015101">
    <property type="component" value="Unassembled WGS sequence"/>
</dbReference>
<feature type="transmembrane region" description="Helical" evidence="1">
    <location>
        <begin position="74"/>
        <end position="93"/>
    </location>
</feature>
<organism evidence="3 4">
    <name type="scientific">Helobdella robusta</name>
    <name type="common">Californian leech</name>
    <dbReference type="NCBI Taxonomy" id="6412"/>
    <lineage>
        <taxon>Eukaryota</taxon>
        <taxon>Metazoa</taxon>
        <taxon>Spiralia</taxon>
        <taxon>Lophotrochozoa</taxon>
        <taxon>Annelida</taxon>
        <taxon>Clitellata</taxon>
        <taxon>Hirudinea</taxon>
        <taxon>Rhynchobdellida</taxon>
        <taxon>Glossiphoniidae</taxon>
        <taxon>Helobdella</taxon>
    </lineage>
</organism>
<sequence>MFSKLNFRNNARSVILFLIPRYPFAQALSLLLFIAERAHKDQNPPFPPNAIYTFVFLLFACGVGTSVSSIKPYCAALASAILLSSGGIVYFNQSLDYRYWVKFRMVHGLIGAASALLMFSFFSFDKPRPQKLWKFTGILMAFYSATQCYILLRSAEDKTAFTQFVPYTNTSLFIYMLLHGTVALCLFTNVHVYDFHVILGVLVAFKLLLVDLQISYWHKRRGLDFWNQMRLIIDHVTLLLGVLLYLVSVRRHTPQHQKI</sequence>
<feature type="transmembrane region" description="Helical" evidence="1">
    <location>
        <begin position="132"/>
        <end position="152"/>
    </location>
</feature>
<accession>T1FFQ3</accession>
<feature type="transmembrane region" description="Helical" evidence="1">
    <location>
        <begin position="105"/>
        <end position="125"/>
    </location>
</feature>
<dbReference type="PANTHER" id="PTHR31034">
    <property type="entry name" value="TRANSMEMBRANE PROTEIN 101"/>
    <property type="match status" value="1"/>
</dbReference>
<evidence type="ECO:0000313" key="3">
    <source>
        <dbReference type="EnsemblMetazoa" id="HelroP180314"/>
    </source>
</evidence>
<feature type="transmembrane region" description="Helical" evidence="1">
    <location>
        <begin position="172"/>
        <end position="190"/>
    </location>
</feature>
<evidence type="ECO:0000313" key="4">
    <source>
        <dbReference type="Proteomes" id="UP000015101"/>
    </source>
</evidence>
<dbReference type="CTD" id="20207652"/>
<dbReference type="AlphaFoldDB" id="T1FFQ3"/>
<dbReference type="STRING" id="6412.T1FFQ3"/>
<keyword evidence="1" id="KW-1133">Transmembrane helix</keyword>
<keyword evidence="1" id="KW-0472">Membrane</keyword>
<dbReference type="GeneID" id="20207652"/>
<reference evidence="3" key="3">
    <citation type="submission" date="2015-06" db="UniProtKB">
        <authorList>
            <consortium name="EnsemblMetazoa"/>
        </authorList>
    </citation>
    <scope>IDENTIFICATION</scope>
</reference>
<dbReference type="Pfam" id="PF15111">
    <property type="entry name" value="TMEM101"/>
    <property type="match status" value="1"/>
</dbReference>
<dbReference type="RefSeq" id="XP_009027870.1">
    <property type="nucleotide sequence ID" value="XM_009029622.1"/>
</dbReference>
<dbReference type="PANTHER" id="PTHR31034:SF2">
    <property type="entry name" value="TRANSMEMBRANE PROTEIN 101"/>
    <property type="match status" value="1"/>
</dbReference>
<gene>
    <name evidence="3" type="primary">20207652</name>
    <name evidence="2" type="ORF">HELRODRAFT_180314</name>
</gene>
<dbReference type="InterPro" id="IPR029371">
    <property type="entry name" value="TMEM101"/>
</dbReference>
<keyword evidence="4" id="KW-1185">Reference proteome</keyword>
<dbReference type="KEGG" id="hro:HELRODRAFT_180314"/>
<feature type="transmembrane region" description="Helical" evidence="1">
    <location>
        <begin position="197"/>
        <end position="217"/>
    </location>
</feature>
<proteinExistence type="predicted"/>
<evidence type="ECO:0008006" key="5">
    <source>
        <dbReference type="Google" id="ProtNLM"/>
    </source>
</evidence>
<dbReference type="OMA" id="MHYWNQI"/>
<evidence type="ECO:0000313" key="2">
    <source>
        <dbReference type="EMBL" id="ESN94143.1"/>
    </source>
</evidence>
<evidence type="ECO:0000256" key="1">
    <source>
        <dbReference type="SAM" id="Phobius"/>
    </source>
</evidence>
<feature type="transmembrane region" description="Helical" evidence="1">
    <location>
        <begin position="50"/>
        <end position="67"/>
    </location>
</feature>
<dbReference type="EnsemblMetazoa" id="HelroT180314">
    <property type="protein sequence ID" value="HelroP180314"/>
    <property type="gene ID" value="HelroG180314"/>
</dbReference>